<dbReference type="GO" id="GO:0016020">
    <property type="term" value="C:membrane"/>
    <property type="evidence" value="ECO:0007669"/>
    <property type="project" value="UniProtKB-SubCell"/>
</dbReference>
<dbReference type="AlphaFoldDB" id="A0AB94ILQ7"/>
<evidence type="ECO:0000256" key="4">
    <source>
        <dbReference type="ARBA" id="ARBA00023136"/>
    </source>
</evidence>
<reference evidence="6 7" key="1">
    <citation type="journal article" date="2014" name="Environ. Microbiol.">
        <title>The nitrate-ammonifying and nosZ-carrying bacterium Bacillus vireti is a potent source and sink for nitric and nitrous oxide under high nitrate conditions.</title>
        <authorList>
            <person name="Mania D."/>
            <person name="Heylen K."/>
            <person name="van Spanning R.J."/>
            <person name="Frostegard A."/>
        </authorList>
    </citation>
    <scope>NUCLEOTIDE SEQUENCE [LARGE SCALE GENOMIC DNA]</scope>
    <source>
        <strain evidence="6 7">LMG 21834</strain>
    </source>
</reference>
<feature type="transmembrane region" description="Helical" evidence="5">
    <location>
        <begin position="71"/>
        <end position="89"/>
    </location>
</feature>
<organism evidence="6 7">
    <name type="scientific">Neobacillus vireti LMG 21834</name>
    <dbReference type="NCBI Taxonomy" id="1131730"/>
    <lineage>
        <taxon>Bacteria</taxon>
        <taxon>Bacillati</taxon>
        <taxon>Bacillota</taxon>
        <taxon>Bacilli</taxon>
        <taxon>Bacillales</taxon>
        <taxon>Bacillaceae</taxon>
        <taxon>Neobacillus</taxon>
    </lineage>
</organism>
<evidence type="ECO:0000256" key="1">
    <source>
        <dbReference type="ARBA" id="ARBA00004141"/>
    </source>
</evidence>
<sequence>MNTSFASDKLIRYAVAYVFITSGLMKLVSAELANGFMSLGLPYPQIMLKLVILLEVGCGILILVNKAVKNAVIPLIAIMIAALLLTKIPTLHTGFVQFAFNARLDIVMLALLIILYKRHPK</sequence>
<feature type="transmembrane region" description="Helical" evidence="5">
    <location>
        <begin position="46"/>
        <end position="64"/>
    </location>
</feature>
<gene>
    <name evidence="6" type="ORF">BAVI_14786</name>
</gene>
<keyword evidence="4 5" id="KW-0472">Membrane</keyword>
<keyword evidence="3 5" id="KW-1133">Transmembrane helix</keyword>
<evidence type="ECO:0000256" key="2">
    <source>
        <dbReference type="ARBA" id="ARBA00022692"/>
    </source>
</evidence>
<dbReference type="Proteomes" id="UP000018877">
    <property type="component" value="Unassembled WGS sequence"/>
</dbReference>
<comment type="caution">
    <text evidence="6">The sequence shown here is derived from an EMBL/GenBank/DDBJ whole genome shotgun (WGS) entry which is preliminary data.</text>
</comment>
<keyword evidence="7" id="KW-1185">Reference proteome</keyword>
<protein>
    <recommendedName>
        <fullName evidence="8">DoxX family protein</fullName>
    </recommendedName>
</protein>
<proteinExistence type="predicted"/>
<dbReference type="Pfam" id="PF07681">
    <property type="entry name" value="DoxX"/>
    <property type="match status" value="1"/>
</dbReference>
<evidence type="ECO:0000313" key="7">
    <source>
        <dbReference type="Proteomes" id="UP000018877"/>
    </source>
</evidence>
<dbReference type="EMBL" id="ALAN01000082">
    <property type="protein sequence ID" value="ETI67997.1"/>
    <property type="molecule type" value="Genomic_DNA"/>
</dbReference>
<comment type="subcellular location">
    <subcellularLocation>
        <location evidence="1">Membrane</location>
        <topology evidence="1">Multi-pass membrane protein</topology>
    </subcellularLocation>
</comment>
<evidence type="ECO:0008006" key="8">
    <source>
        <dbReference type="Google" id="ProtNLM"/>
    </source>
</evidence>
<evidence type="ECO:0000256" key="5">
    <source>
        <dbReference type="SAM" id="Phobius"/>
    </source>
</evidence>
<name>A0AB94ILQ7_9BACI</name>
<dbReference type="InterPro" id="IPR032808">
    <property type="entry name" value="DoxX"/>
</dbReference>
<accession>A0AB94ILQ7</accession>
<feature type="transmembrane region" description="Helical" evidence="5">
    <location>
        <begin position="95"/>
        <end position="116"/>
    </location>
</feature>
<dbReference type="RefSeq" id="WP_024029140.1">
    <property type="nucleotide sequence ID" value="NZ_ALAN01000082.1"/>
</dbReference>
<evidence type="ECO:0000256" key="3">
    <source>
        <dbReference type="ARBA" id="ARBA00022989"/>
    </source>
</evidence>
<evidence type="ECO:0000313" key="6">
    <source>
        <dbReference type="EMBL" id="ETI67997.1"/>
    </source>
</evidence>
<keyword evidence="2 5" id="KW-0812">Transmembrane</keyword>